<evidence type="ECO:0000256" key="2">
    <source>
        <dbReference type="ARBA" id="ARBA00007362"/>
    </source>
</evidence>
<sequence>MARRSPSNSTARSRALVPSLAVIAAASLWSTLGISYEILLHGGGTDRVTMVTLRLTIAALVVLAYALMRRPEALRVPRAARASLLGTGVVSFGVFYVALVYAFHWSSVPVATVLLYTAPAWVALGEHLFLGYRMTRTATIVLGATLLGAVLVADILRGTGELTLKGIAAGLFSAVTYSSMSLFGKRAMESVPPLTVMVYGMGIGALCLIPVKLLVSGPTLPEPGLLLRIALWPALAVTVVPVALYTWGLSMLRPSTASILATVEPVFAIALAWLILDQHLHPAQIAGAALVLGAVVYLSLNPSRGARAKTPAGAETGGR</sequence>
<feature type="transmembrane region" description="Helical" evidence="6">
    <location>
        <begin position="282"/>
        <end position="300"/>
    </location>
</feature>
<dbReference type="Proteomes" id="UP000002027">
    <property type="component" value="Chromosome 1"/>
</dbReference>
<dbReference type="InterPro" id="IPR000620">
    <property type="entry name" value="EamA_dom"/>
</dbReference>
<name>D1C355_SPHTD</name>
<feature type="transmembrane region" description="Helical" evidence="6">
    <location>
        <begin position="162"/>
        <end position="184"/>
    </location>
</feature>
<proteinExistence type="inferred from homology"/>
<evidence type="ECO:0000313" key="9">
    <source>
        <dbReference type="Proteomes" id="UP000002027"/>
    </source>
</evidence>
<dbReference type="InterPro" id="IPR050638">
    <property type="entry name" value="AA-Vitamin_Transporters"/>
</dbReference>
<reference evidence="9" key="1">
    <citation type="submission" date="2009-11" db="EMBL/GenBank/DDBJ databases">
        <title>The complete chromosome 1 of Sphaerobacter thermophilus DSM 20745.</title>
        <authorList>
            <person name="Lucas S."/>
            <person name="Copeland A."/>
            <person name="Lapidus A."/>
            <person name="Glavina del Rio T."/>
            <person name="Dalin E."/>
            <person name="Tice H."/>
            <person name="Bruce D."/>
            <person name="Goodwin L."/>
            <person name="Pitluck S."/>
            <person name="Kyrpides N."/>
            <person name="Mavromatis K."/>
            <person name="Ivanova N."/>
            <person name="Mikhailova N."/>
            <person name="LaButti K.M."/>
            <person name="Clum A."/>
            <person name="Sun H.I."/>
            <person name="Brettin T."/>
            <person name="Detter J.C."/>
            <person name="Han C."/>
            <person name="Larimer F."/>
            <person name="Land M."/>
            <person name="Hauser L."/>
            <person name="Markowitz V."/>
            <person name="Cheng J.F."/>
            <person name="Hugenholtz P."/>
            <person name="Woyke T."/>
            <person name="Wu D."/>
            <person name="Steenblock K."/>
            <person name="Schneider S."/>
            <person name="Pukall R."/>
            <person name="Goeker M."/>
            <person name="Klenk H.P."/>
            <person name="Eisen J.A."/>
        </authorList>
    </citation>
    <scope>NUCLEOTIDE SEQUENCE [LARGE SCALE GENOMIC DNA]</scope>
    <source>
        <strain evidence="9">ATCC 49802 / DSM 20745 / S 6022</strain>
    </source>
</reference>
<feature type="transmembrane region" description="Helical" evidence="6">
    <location>
        <begin position="196"/>
        <end position="213"/>
    </location>
</feature>
<feature type="transmembrane region" description="Helical" evidence="6">
    <location>
        <begin position="137"/>
        <end position="156"/>
    </location>
</feature>
<dbReference type="PANTHER" id="PTHR32322:SF2">
    <property type="entry name" value="EAMA DOMAIN-CONTAINING PROTEIN"/>
    <property type="match status" value="1"/>
</dbReference>
<dbReference type="SUPFAM" id="SSF103481">
    <property type="entry name" value="Multidrug resistance efflux transporter EmrE"/>
    <property type="match status" value="2"/>
</dbReference>
<comment type="similarity">
    <text evidence="2">Belongs to the EamA transporter family.</text>
</comment>
<dbReference type="Pfam" id="PF00892">
    <property type="entry name" value="EamA"/>
    <property type="match status" value="2"/>
</dbReference>
<feature type="domain" description="EamA" evidence="7">
    <location>
        <begin position="20"/>
        <end position="152"/>
    </location>
</feature>
<feature type="transmembrane region" description="Helical" evidence="6">
    <location>
        <begin position="80"/>
        <end position="104"/>
    </location>
</feature>
<dbReference type="InterPro" id="IPR037185">
    <property type="entry name" value="EmrE-like"/>
</dbReference>
<reference evidence="8 9" key="2">
    <citation type="journal article" date="2010" name="Stand. Genomic Sci.">
        <title>Complete genome sequence of Desulfohalobium retbaense type strain (HR(100)).</title>
        <authorList>
            <person name="Spring S."/>
            <person name="Nolan M."/>
            <person name="Lapidus A."/>
            <person name="Glavina Del Rio T."/>
            <person name="Copeland A."/>
            <person name="Tice H."/>
            <person name="Cheng J.F."/>
            <person name="Lucas S."/>
            <person name="Land M."/>
            <person name="Chen F."/>
            <person name="Bruce D."/>
            <person name="Goodwin L."/>
            <person name="Pitluck S."/>
            <person name="Ivanova N."/>
            <person name="Mavromatis K."/>
            <person name="Mikhailova N."/>
            <person name="Pati A."/>
            <person name="Chen A."/>
            <person name="Palaniappan K."/>
            <person name="Hauser L."/>
            <person name="Chang Y.J."/>
            <person name="Jeffries C.D."/>
            <person name="Munk C."/>
            <person name="Kiss H."/>
            <person name="Chain P."/>
            <person name="Han C."/>
            <person name="Brettin T."/>
            <person name="Detter J.C."/>
            <person name="Schuler E."/>
            <person name="Goker M."/>
            <person name="Rohde M."/>
            <person name="Bristow J."/>
            <person name="Eisen J.A."/>
            <person name="Markowitz V."/>
            <person name="Hugenholtz P."/>
            <person name="Kyrpides N.C."/>
            <person name="Klenk H.P."/>
        </authorList>
    </citation>
    <scope>NUCLEOTIDE SEQUENCE [LARGE SCALE GENOMIC DNA]</scope>
    <source>
        <strain evidence="9">ATCC 49802 / DSM 20745 / S 6022</strain>
    </source>
</reference>
<evidence type="ECO:0000256" key="4">
    <source>
        <dbReference type="ARBA" id="ARBA00022989"/>
    </source>
</evidence>
<evidence type="ECO:0000256" key="3">
    <source>
        <dbReference type="ARBA" id="ARBA00022692"/>
    </source>
</evidence>
<accession>D1C355</accession>
<keyword evidence="3 6" id="KW-0812">Transmembrane</keyword>
<feature type="transmembrane region" description="Helical" evidence="6">
    <location>
        <begin position="110"/>
        <end position="130"/>
    </location>
</feature>
<dbReference type="GO" id="GO:0016020">
    <property type="term" value="C:membrane"/>
    <property type="evidence" value="ECO:0007669"/>
    <property type="project" value="UniProtKB-SubCell"/>
</dbReference>
<dbReference type="STRING" id="479434.Sthe_1237"/>
<dbReference type="InParanoid" id="D1C355"/>
<evidence type="ECO:0000256" key="6">
    <source>
        <dbReference type="SAM" id="Phobius"/>
    </source>
</evidence>
<dbReference type="OrthoDB" id="5470190at2"/>
<dbReference type="KEGG" id="sti:Sthe_1237"/>
<evidence type="ECO:0000313" key="8">
    <source>
        <dbReference type="EMBL" id="ACZ38672.1"/>
    </source>
</evidence>
<dbReference type="Gene3D" id="1.10.3730.20">
    <property type="match status" value="1"/>
</dbReference>
<dbReference type="RefSeq" id="WP_012871719.1">
    <property type="nucleotide sequence ID" value="NC_013523.1"/>
</dbReference>
<protein>
    <recommendedName>
        <fullName evidence="7">EamA domain-containing protein</fullName>
    </recommendedName>
</protein>
<evidence type="ECO:0000256" key="5">
    <source>
        <dbReference type="ARBA" id="ARBA00023136"/>
    </source>
</evidence>
<feature type="domain" description="EamA" evidence="7">
    <location>
        <begin position="165"/>
        <end position="299"/>
    </location>
</feature>
<dbReference type="eggNOG" id="COG0697">
    <property type="taxonomic scope" value="Bacteria"/>
</dbReference>
<organism evidence="8 9">
    <name type="scientific">Sphaerobacter thermophilus (strain ATCC 49802 / DSM 20745 / KCCM 41009 / NCIMB 13125 / S 6022)</name>
    <dbReference type="NCBI Taxonomy" id="479434"/>
    <lineage>
        <taxon>Bacteria</taxon>
        <taxon>Pseudomonadati</taxon>
        <taxon>Thermomicrobiota</taxon>
        <taxon>Thermomicrobia</taxon>
        <taxon>Sphaerobacterales</taxon>
        <taxon>Sphaerobacterineae</taxon>
        <taxon>Sphaerobacteraceae</taxon>
        <taxon>Sphaerobacter</taxon>
    </lineage>
</organism>
<evidence type="ECO:0000256" key="1">
    <source>
        <dbReference type="ARBA" id="ARBA00004141"/>
    </source>
</evidence>
<dbReference type="HOGENOM" id="CLU_033863_9_1_0"/>
<comment type="subcellular location">
    <subcellularLocation>
        <location evidence="1">Membrane</location>
        <topology evidence="1">Multi-pass membrane protein</topology>
    </subcellularLocation>
</comment>
<evidence type="ECO:0000259" key="7">
    <source>
        <dbReference type="Pfam" id="PF00892"/>
    </source>
</evidence>
<keyword evidence="4 6" id="KW-1133">Transmembrane helix</keyword>
<dbReference type="EMBL" id="CP001823">
    <property type="protein sequence ID" value="ACZ38672.1"/>
    <property type="molecule type" value="Genomic_DNA"/>
</dbReference>
<keyword evidence="9" id="KW-1185">Reference proteome</keyword>
<keyword evidence="5 6" id="KW-0472">Membrane</keyword>
<feature type="transmembrane region" description="Helical" evidence="6">
    <location>
        <begin position="257"/>
        <end position="276"/>
    </location>
</feature>
<gene>
    <name evidence="8" type="ordered locus">Sthe_1237</name>
</gene>
<dbReference type="AlphaFoldDB" id="D1C355"/>
<dbReference type="PANTHER" id="PTHR32322">
    <property type="entry name" value="INNER MEMBRANE TRANSPORTER"/>
    <property type="match status" value="1"/>
</dbReference>
<feature type="transmembrane region" description="Helical" evidence="6">
    <location>
        <begin position="225"/>
        <end position="245"/>
    </location>
</feature>
<feature type="transmembrane region" description="Helical" evidence="6">
    <location>
        <begin position="49"/>
        <end position="68"/>
    </location>
</feature>